<organism evidence="1 2">
    <name type="scientific">Rotaria magnacalcarata</name>
    <dbReference type="NCBI Taxonomy" id="392030"/>
    <lineage>
        <taxon>Eukaryota</taxon>
        <taxon>Metazoa</taxon>
        <taxon>Spiralia</taxon>
        <taxon>Gnathifera</taxon>
        <taxon>Rotifera</taxon>
        <taxon>Eurotatoria</taxon>
        <taxon>Bdelloidea</taxon>
        <taxon>Philodinida</taxon>
        <taxon>Philodinidae</taxon>
        <taxon>Rotaria</taxon>
    </lineage>
</organism>
<dbReference type="EMBL" id="CAJOBF010003006">
    <property type="protein sequence ID" value="CAF4068689.1"/>
    <property type="molecule type" value="Genomic_DNA"/>
</dbReference>
<name>A0A819SY69_9BILA</name>
<proteinExistence type="predicted"/>
<comment type="caution">
    <text evidence="1">The sequence shown here is derived from an EMBL/GenBank/DDBJ whole genome shotgun (WGS) entry which is preliminary data.</text>
</comment>
<evidence type="ECO:0000313" key="2">
    <source>
        <dbReference type="Proteomes" id="UP000663842"/>
    </source>
</evidence>
<sequence>MTYNRGSPLICLDWCEICDGKIDCLDGGEDEKYRFKLYINQCGSNEYQCRNGTCVNEVFLLETGSRNDPSFRCEDTVCLLPHSFNCSDGNCVQWPLSTNAHYCHNKRDQMFNIE</sequence>
<protein>
    <submittedName>
        <fullName evidence="1">Uncharacterized protein</fullName>
    </submittedName>
</protein>
<gene>
    <name evidence="1" type="ORF">UXM345_LOCUS20297</name>
</gene>
<reference evidence="1" key="1">
    <citation type="submission" date="2021-02" db="EMBL/GenBank/DDBJ databases">
        <authorList>
            <person name="Nowell W R."/>
        </authorList>
    </citation>
    <scope>NUCLEOTIDE SEQUENCE</scope>
</reference>
<dbReference type="AlphaFoldDB" id="A0A819SY69"/>
<evidence type="ECO:0000313" key="1">
    <source>
        <dbReference type="EMBL" id="CAF4068689.1"/>
    </source>
</evidence>
<dbReference type="Proteomes" id="UP000663842">
    <property type="component" value="Unassembled WGS sequence"/>
</dbReference>
<feature type="non-terminal residue" evidence="1">
    <location>
        <position position="1"/>
    </location>
</feature>
<accession>A0A819SY69</accession>